<name>A0A1L8RGK3_9ENTE</name>
<evidence type="ECO:0000313" key="4">
    <source>
        <dbReference type="Proteomes" id="UP000181884"/>
    </source>
</evidence>
<dbReference type="Pfam" id="PF00300">
    <property type="entry name" value="His_Phos_1"/>
    <property type="match status" value="1"/>
</dbReference>
<accession>A0A1L8RGK3</accession>
<dbReference type="PANTHER" id="PTHR48100">
    <property type="entry name" value="BROAD-SPECIFICITY PHOSPHATASE YOR283W-RELATED"/>
    <property type="match status" value="1"/>
</dbReference>
<dbReference type="InterPro" id="IPR050275">
    <property type="entry name" value="PGM_Phosphatase"/>
</dbReference>
<reference evidence="3 4" key="1">
    <citation type="submission" date="2014-12" db="EMBL/GenBank/DDBJ databases">
        <title>Draft genome sequences of 29 type strains of Enterococci.</title>
        <authorList>
            <person name="Zhong Z."/>
            <person name="Sun Z."/>
            <person name="Liu W."/>
            <person name="Zhang W."/>
            <person name="Zhang H."/>
        </authorList>
    </citation>
    <scope>NUCLEOTIDE SEQUENCE [LARGE SCALE GENOMIC DNA]</scope>
    <source>
        <strain evidence="3 4">DSM 17029</strain>
    </source>
</reference>
<dbReference type="EMBL" id="JXKH01000003">
    <property type="protein sequence ID" value="OJG18896.1"/>
    <property type="molecule type" value="Genomic_DNA"/>
</dbReference>
<feature type="binding site" evidence="2">
    <location>
        <begin position="7"/>
        <end position="14"/>
    </location>
    <ligand>
        <name>substrate</name>
    </ligand>
</feature>
<evidence type="ECO:0000256" key="1">
    <source>
        <dbReference type="PIRSR" id="PIRSR613078-1"/>
    </source>
</evidence>
<dbReference type="Proteomes" id="UP000181884">
    <property type="component" value="Unassembled WGS sequence"/>
</dbReference>
<proteinExistence type="predicted"/>
<sequence>MELYFTRHGRTEWNKELRFQGSQGDSPLLLQSYQEIKELGGFIREVPFEAIYTSDAKRAQDTAQGINACLANPVPIIVDPGLRELGLGELEGQLIREMQVKYPQEMQAMREKIDEYDPSPFKGETFPDAIQRIEAVVLKAVKQAQQGPLLFVGHGASLTAAVQAMAGKPLAEARAMGGLKNNSLSIMETQNKQLPFELVRFNDVSFLSDSDELISIP</sequence>
<dbReference type="CDD" id="cd07067">
    <property type="entry name" value="HP_PGM_like"/>
    <property type="match status" value="1"/>
</dbReference>
<dbReference type="STRING" id="214095.RU97_GL001514"/>
<dbReference type="AlphaFoldDB" id="A0A1L8RGK3"/>
<dbReference type="InterPro" id="IPR029033">
    <property type="entry name" value="His_PPase_superfam"/>
</dbReference>
<comment type="caution">
    <text evidence="3">The sequence shown here is derived from an EMBL/GenBank/DDBJ whole genome shotgun (WGS) entry which is preliminary data.</text>
</comment>
<evidence type="ECO:0000313" key="3">
    <source>
        <dbReference type="EMBL" id="OJG18896.1"/>
    </source>
</evidence>
<dbReference type="GO" id="GO:0016791">
    <property type="term" value="F:phosphatase activity"/>
    <property type="evidence" value="ECO:0007669"/>
    <property type="project" value="TreeGrafter"/>
</dbReference>
<dbReference type="PANTHER" id="PTHR48100:SF1">
    <property type="entry name" value="HISTIDINE PHOSPHATASE FAMILY PROTEIN-RELATED"/>
    <property type="match status" value="1"/>
</dbReference>
<keyword evidence="4" id="KW-1185">Reference proteome</keyword>
<feature type="binding site" evidence="2">
    <location>
        <position position="58"/>
    </location>
    <ligand>
        <name>substrate</name>
    </ligand>
</feature>
<dbReference type="Gene3D" id="3.40.50.1240">
    <property type="entry name" value="Phosphoglycerate mutase-like"/>
    <property type="match status" value="1"/>
</dbReference>
<dbReference type="RefSeq" id="WP_067394328.1">
    <property type="nucleotide sequence ID" value="NZ_JXKH01000003.1"/>
</dbReference>
<organism evidence="3 4">
    <name type="scientific">Enterococcus canis</name>
    <dbReference type="NCBI Taxonomy" id="214095"/>
    <lineage>
        <taxon>Bacteria</taxon>
        <taxon>Bacillati</taxon>
        <taxon>Bacillota</taxon>
        <taxon>Bacilli</taxon>
        <taxon>Lactobacillales</taxon>
        <taxon>Enterococcaceae</taxon>
        <taxon>Enterococcus</taxon>
    </lineage>
</organism>
<dbReference type="SMART" id="SM00855">
    <property type="entry name" value="PGAM"/>
    <property type="match status" value="1"/>
</dbReference>
<evidence type="ECO:0000256" key="2">
    <source>
        <dbReference type="PIRSR" id="PIRSR613078-2"/>
    </source>
</evidence>
<feature type="active site" description="Proton donor/acceptor" evidence="1">
    <location>
        <position position="84"/>
    </location>
</feature>
<protein>
    <submittedName>
        <fullName evidence="3">Phosphoglycerate mutase</fullName>
    </submittedName>
</protein>
<feature type="active site" description="Tele-phosphohistidine intermediate" evidence="1">
    <location>
        <position position="8"/>
    </location>
</feature>
<gene>
    <name evidence="3" type="ORF">RU97_GL001514</name>
</gene>
<dbReference type="SUPFAM" id="SSF53254">
    <property type="entry name" value="Phosphoglycerate mutase-like"/>
    <property type="match status" value="1"/>
</dbReference>
<dbReference type="GO" id="GO:0005737">
    <property type="term" value="C:cytoplasm"/>
    <property type="evidence" value="ECO:0007669"/>
    <property type="project" value="TreeGrafter"/>
</dbReference>
<dbReference type="InterPro" id="IPR013078">
    <property type="entry name" value="His_Pase_superF_clade-1"/>
</dbReference>